<comment type="caution">
    <text evidence="1">The sequence shown here is derived from an EMBL/GenBank/DDBJ whole genome shotgun (WGS) entry which is preliminary data.</text>
</comment>
<evidence type="ECO:0000313" key="1">
    <source>
        <dbReference type="EMBL" id="MPN50401.1"/>
    </source>
</evidence>
<reference evidence="1" key="1">
    <citation type="submission" date="2019-08" db="EMBL/GenBank/DDBJ databases">
        <authorList>
            <person name="Kucharzyk K."/>
            <person name="Murdoch R.W."/>
            <person name="Higgins S."/>
            <person name="Loffler F."/>
        </authorList>
    </citation>
    <scope>NUCLEOTIDE SEQUENCE</scope>
</reference>
<gene>
    <name evidence="1" type="ORF">SDC9_198027</name>
</gene>
<dbReference type="Gene3D" id="3.40.50.150">
    <property type="entry name" value="Vaccinia Virus protein VP39"/>
    <property type="match status" value="1"/>
</dbReference>
<proteinExistence type="predicted"/>
<dbReference type="EMBL" id="VSSQ01114561">
    <property type="protein sequence ID" value="MPN50401.1"/>
    <property type="molecule type" value="Genomic_DNA"/>
</dbReference>
<name>A0A645IGG8_9ZZZZ</name>
<dbReference type="AlphaFoldDB" id="A0A645IGG8"/>
<evidence type="ECO:0008006" key="2">
    <source>
        <dbReference type="Google" id="ProtNLM"/>
    </source>
</evidence>
<accession>A0A645IGG8</accession>
<dbReference type="SUPFAM" id="SSF53335">
    <property type="entry name" value="S-adenosyl-L-methionine-dependent methyltransferases"/>
    <property type="match status" value="1"/>
</dbReference>
<protein>
    <recommendedName>
        <fullName evidence="2">DNA methylase adenine-specific domain-containing protein</fullName>
    </recommendedName>
</protein>
<dbReference type="InterPro" id="IPR029063">
    <property type="entry name" value="SAM-dependent_MTases_sf"/>
</dbReference>
<organism evidence="1">
    <name type="scientific">bioreactor metagenome</name>
    <dbReference type="NCBI Taxonomy" id="1076179"/>
    <lineage>
        <taxon>unclassified sequences</taxon>
        <taxon>metagenomes</taxon>
        <taxon>ecological metagenomes</taxon>
    </lineage>
</organism>
<sequence length="83" mass="9534">MPDIVARFHALNGEESRERTEQSFLVPKGEIVGNDYDLSINKYKQSAYVEEEYPHPLEIMAEINELEMKITKGLAELEDILHG</sequence>